<dbReference type="Gene3D" id="2.120.10.30">
    <property type="entry name" value="TolB, C-terminal domain"/>
    <property type="match status" value="2"/>
</dbReference>
<reference evidence="8" key="1">
    <citation type="submission" date="2018-07" db="EMBL/GenBank/DDBJ databases">
        <title>Genome sequence of Erythrobacter strain YH-07, an antagonistic bacterium isolated from Yellow Sea.</title>
        <authorList>
            <person name="Tang T."/>
            <person name="Liu Q."/>
            <person name="Sun X."/>
        </authorList>
    </citation>
    <scope>NUCLEOTIDE SEQUENCE [LARGE SCALE GENOMIC DNA]</scope>
    <source>
        <strain evidence="8">YH-07</strain>
    </source>
</reference>
<feature type="region of interest" description="Disordered" evidence="3">
    <location>
        <begin position="675"/>
        <end position="698"/>
    </location>
</feature>
<dbReference type="PANTHER" id="PTHR42776:SF27">
    <property type="entry name" value="DIPEPTIDYL PEPTIDASE FAMILY MEMBER 6"/>
    <property type="match status" value="1"/>
</dbReference>
<dbReference type="Pfam" id="PF00930">
    <property type="entry name" value="DPPIV_N"/>
    <property type="match status" value="1"/>
</dbReference>
<evidence type="ECO:0000256" key="2">
    <source>
        <dbReference type="ARBA" id="ARBA00022825"/>
    </source>
</evidence>
<keyword evidence="1" id="KW-0378">Hydrolase</keyword>
<evidence type="ECO:0000313" key="7">
    <source>
        <dbReference type="EMBL" id="AXK41657.1"/>
    </source>
</evidence>
<dbReference type="Pfam" id="PF00326">
    <property type="entry name" value="Peptidase_S9"/>
    <property type="match status" value="1"/>
</dbReference>
<dbReference type="Pfam" id="PF07676">
    <property type="entry name" value="PD40"/>
    <property type="match status" value="3"/>
</dbReference>
<name>A0A345YCK5_9SPHN</name>
<evidence type="ECO:0000256" key="1">
    <source>
        <dbReference type="ARBA" id="ARBA00022801"/>
    </source>
</evidence>
<sequence length="698" mass="76382">MRSLFRAWVLAGPLIAAAPLAAQDDTTFSAEDVFALEYADDPRISPDGRTVLFVRRSNDIMSDRTEGAIWMVPVVGGEPRLVVDGASHAEWSPDGRRIVYSGRDSNDRAAIYTRWMDSGQVQQVASLDSGASSLAWSPDGQWIAFTSNVDAERKPLAKMPKKPEGAKWSAAVKVIDHAQFRRDGRGFLDPAFRHVFVVPANGGTPRKLTQGDFDHEGPLSWSRDGRSIYFSANRNEGWELQTVESDIYTVDVGRGALSQFTSGSGAEGNPQVSPDGGRVAFVCMPNVKRPVWQIDVCVKNADGSGARNLTQSLDREVGDIRWGGNRAIYFTFEDRGEKKIGRVSLDGRVTTVAEGLGGTTLGRPYTSGTYDVAANGTLAWTAGTSQRPADLAVRSGNRSRQLTALNEDLLAHRTLGEVHEITYNSSFDGTEIQGWYVTPPGFDPGKKYPLILEIHGGPHAAYGPHFSAEVQRYAAEGYVVFYDNHRGSTSYGEDFALLLEHKYSSEEDAADHMSGVDAMIAKGFIDEDNLFVTGGSAGGIATAYLVGLTDRFNAAVAAKPVINWLSKTLTADSYIFQTYHQFPALPWEDPMHYWKRSPLSLVGNVTTPTMLLTGEEDHRTPITESEQFYQALKLRGVDTMLIRVPGSSHGIASRPSRLIAKTENILAWFDRYRTDKDESDDSDAKGESGVTADEVSTP</sequence>
<evidence type="ECO:0000259" key="6">
    <source>
        <dbReference type="Pfam" id="PF00930"/>
    </source>
</evidence>
<feature type="domain" description="Dipeptidylpeptidase IV N-terminal" evidence="6">
    <location>
        <begin position="184"/>
        <end position="280"/>
    </location>
</feature>
<feature type="chain" id="PRO_5016790158" evidence="4">
    <location>
        <begin position="23"/>
        <end position="698"/>
    </location>
</feature>
<dbReference type="PANTHER" id="PTHR42776">
    <property type="entry name" value="SERINE PEPTIDASE S9 FAMILY MEMBER"/>
    <property type="match status" value="1"/>
</dbReference>
<proteinExistence type="predicted"/>
<protein>
    <submittedName>
        <fullName evidence="7">S9 family peptidase</fullName>
    </submittedName>
</protein>
<evidence type="ECO:0000259" key="5">
    <source>
        <dbReference type="Pfam" id="PF00326"/>
    </source>
</evidence>
<dbReference type="SUPFAM" id="SSF82171">
    <property type="entry name" value="DPP6 N-terminal domain-like"/>
    <property type="match status" value="1"/>
</dbReference>
<dbReference type="InterPro" id="IPR001375">
    <property type="entry name" value="Peptidase_S9_cat"/>
</dbReference>
<feature type="domain" description="Peptidase S9 prolyl oligopeptidase catalytic" evidence="5">
    <location>
        <begin position="464"/>
        <end position="672"/>
    </location>
</feature>
<evidence type="ECO:0000256" key="4">
    <source>
        <dbReference type="SAM" id="SignalP"/>
    </source>
</evidence>
<dbReference type="RefSeq" id="WP_115415844.1">
    <property type="nucleotide sequence ID" value="NZ_CP031357.1"/>
</dbReference>
<accession>A0A345YCK5</accession>
<feature type="signal peptide" evidence="4">
    <location>
        <begin position="1"/>
        <end position="22"/>
    </location>
</feature>
<dbReference type="EMBL" id="CP031357">
    <property type="protein sequence ID" value="AXK41657.1"/>
    <property type="molecule type" value="Genomic_DNA"/>
</dbReference>
<dbReference type="KEGG" id="err:DVR09_04305"/>
<keyword evidence="8" id="KW-1185">Reference proteome</keyword>
<dbReference type="Proteomes" id="UP000254508">
    <property type="component" value="Chromosome"/>
</dbReference>
<dbReference type="InterPro" id="IPR011042">
    <property type="entry name" value="6-blade_b-propeller_TolB-like"/>
</dbReference>
<dbReference type="InterPro" id="IPR011659">
    <property type="entry name" value="WD40"/>
</dbReference>
<keyword evidence="2" id="KW-0645">Protease</keyword>
<dbReference type="InterPro" id="IPR029058">
    <property type="entry name" value="AB_hydrolase_fold"/>
</dbReference>
<dbReference type="AlphaFoldDB" id="A0A345YCK5"/>
<evidence type="ECO:0000313" key="8">
    <source>
        <dbReference type="Proteomes" id="UP000254508"/>
    </source>
</evidence>
<feature type="compositionally biased region" description="Basic and acidic residues" evidence="3">
    <location>
        <begin position="675"/>
        <end position="686"/>
    </location>
</feature>
<keyword evidence="4" id="KW-0732">Signal</keyword>
<gene>
    <name evidence="7" type="ORF">DVR09_04305</name>
</gene>
<organism evidence="7 8">
    <name type="scientific">Erythrobacter aureus</name>
    <dbReference type="NCBI Taxonomy" id="2182384"/>
    <lineage>
        <taxon>Bacteria</taxon>
        <taxon>Pseudomonadati</taxon>
        <taxon>Pseudomonadota</taxon>
        <taxon>Alphaproteobacteria</taxon>
        <taxon>Sphingomonadales</taxon>
        <taxon>Erythrobacteraceae</taxon>
        <taxon>Erythrobacter/Porphyrobacter group</taxon>
        <taxon>Erythrobacter</taxon>
    </lineage>
</organism>
<keyword evidence="2" id="KW-0720">Serine protease</keyword>
<dbReference type="GO" id="GO:0006508">
    <property type="term" value="P:proteolysis"/>
    <property type="evidence" value="ECO:0007669"/>
    <property type="project" value="InterPro"/>
</dbReference>
<dbReference type="Gene3D" id="3.40.50.1820">
    <property type="entry name" value="alpha/beta hydrolase"/>
    <property type="match status" value="1"/>
</dbReference>
<dbReference type="OrthoDB" id="9812921at2"/>
<dbReference type="InterPro" id="IPR002469">
    <property type="entry name" value="Peptidase_S9B_N"/>
</dbReference>
<dbReference type="SUPFAM" id="SSF53474">
    <property type="entry name" value="alpha/beta-Hydrolases"/>
    <property type="match status" value="1"/>
</dbReference>
<dbReference type="GO" id="GO:0004252">
    <property type="term" value="F:serine-type endopeptidase activity"/>
    <property type="evidence" value="ECO:0007669"/>
    <property type="project" value="TreeGrafter"/>
</dbReference>
<evidence type="ECO:0000256" key="3">
    <source>
        <dbReference type="SAM" id="MobiDB-lite"/>
    </source>
</evidence>